<dbReference type="RefSeq" id="WP_214362270.1">
    <property type="nucleotide sequence ID" value="NZ_JAEKFT010000015.1"/>
</dbReference>
<evidence type="ECO:0000259" key="2">
    <source>
        <dbReference type="Pfam" id="PF14667"/>
    </source>
</evidence>
<proteinExistence type="predicted"/>
<comment type="caution">
    <text evidence="3">The sequence shown here is derived from an EMBL/GenBank/DDBJ whole genome shotgun (WGS) entry which is preliminary data.</text>
</comment>
<gene>
    <name evidence="3" type="ORF">I8J34_14190</name>
</gene>
<dbReference type="Pfam" id="PF14667">
    <property type="entry name" value="Polysacc_synt_C"/>
    <property type="match status" value="1"/>
</dbReference>
<feature type="domain" description="NAD-dependent epimerase/dehydratase" evidence="1">
    <location>
        <begin position="5"/>
        <end position="191"/>
    </location>
</feature>
<evidence type="ECO:0000259" key="1">
    <source>
        <dbReference type="Pfam" id="PF01370"/>
    </source>
</evidence>
<evidence type="ECO:0000313" key="4">
    <source>
        <dbReference type="Proteomes" id="UP000694660"/>
    </source>
</evidence>
<dbReference type="InterPro" id="IPR029303">
    <property type="entry name" value="CapF_C"/>
</dbReference>
<dbReference type="SUPFAM" id="SSF51182">
    <property type="entry name" value="RmlC-like cupins"/>
    <property type="match status" value="1"/>
</dbReference>
<dbReference type="CDD" id="cd07007">
    <property type="entry name" value="cupin_CapF-like_C"/>
    <property type="match status" value="1"/>
</dbReference>
<dbReference type="InterPro" id="IPR036291">
    <property type="entry name" value="NAD(P)-bd_dom_sf"/>
</dbReference>
<organism evidence="3 4">
    <name type="scientific">Denitromonas iodatirespirans</name>
    <dbReference type="NCBI Taxonomy" id="2795389"/>
    <lineage>
        <taxon>Bacteria</taxon>
        <taxon>Pseudomonadati</taxon>
        <taxon>Pseudomonadota</taxon>
        <taxon>Betaproteobacteria</taxon>
        <taxon>Rhodocyclales</taxon>
        <taxon>Zoogloeaceae</taxon>
        <taxon>Denitromonas</taxon>
    </lineage>
</organism>
<dbReference type="EMBL" id="JAEKFT010000015">
    <property type="protein sequence ID" value="MBT0962326.1"/>
    <property type="molecule type" value="Genomic_DNA"/>
</dbReference>
<evidence type="ECO:0000313" key="3">
    <source>
        <dbReference type="EMBL" id="MBT0962326.1"/>
    </source>
</evidence>
<reference evidence="4" key="1">
    <citation type="journal article" date="2022" name="ISME J.">
        <title>Genetic and phylogenetic analysis of dissimilatory iodate-reducing bacteria identifies potential niches across the world's oceans.</title>
        <authorList>
            <person name="Reyes-Umana V."/>
            <person name="Henning Z."/>
            <person name="Lee K."/>
            <person name="Barnum T.P."/>
            <person name="Coates J.D."/>
        </authorList>
    </citation>
    <scope>NUCLEOTIDE SEQUENCE [LARGE SCALE GENOMIC DNA]</scope>
    <source>
        <strain evidence="4">IR12</strain>
    </source>
</reference>
<dbReference type="AlphaFoldDB" id="A0A944DC25"/>
<dbReference type="Gene3D" id="3.40.50.720">
    <property type="entry name" value="NAD(P)-binding Rossmann-like Domain"/>
    <property type="match status" value="1"/>
</dbReference>
<dbReference type="InterPro" id="IPR014710">
    <property type="entry name" value="RmlC-like_jellyroll"/>
</dbReference>
<dbReference type="Proteomes" id="UP000694660">
    <property type="component" value="Unassembled WGS sequence"/>
</dbReference>
<dbReference type="InterPro" id="IPR001509">
    <property type="entry name" value="Epimerase_deHydtase"/>
</dbReference>
<dbReference type="Pfam" id="PF01370">
    <property type="entry name" value="Epimerase"/>
    <property type="match status" value="1"/>
</dbReference>
<accession>A0A944DC25</accession>
<keyword evidence="4" id="KW-1185">Reference proteome</keyword>
<sequence length="367" mass="40016">MKIGITGAEGLLGFHLRARLQALGGHEVRLANRATFSSEASLDAFVSGLDALAHFAGMNRGDEDEVEAVNSALAEALVAAMVRTRSAPTVVFSNSTHVDRDTGYGRGKRRAAEVLGAWATDCGANFTDLVLPHVFGEFGKPFANSVVSTFCWLLANGETPEIHVDGHLELVHAQVVAERCLSAIQACESGRVRMAGEPIQVSGLLERLTALQAQYGAQIMPALSDSLTLRLFNTLRSYLFPKHYPVTLQLHTDNRGSLFEAVKTHQGGQTFLSTTRPGITRGNHYHLRKVERFLVVSGDAEICLRKLFSDEVVRFRVSGEAPCYIDMPTFHTHSITNVGNTEVVTLFWANEIFDPADSDTYAEAVEA</sequence>
<dbReference type="SUPFAM" id="SSF51735">
    <property type="entry name" value="NAD(P)-binding Rossmann-fold domains"/>
    <property type="match status" value="1"/>
</dbReference>
<protein>
    <submittedName>
        <fullName evidence="3">NAD-dependent epimerase/dehydratase family protein</fullName>
    </submittedName>
</protein>
<name>A0A944DC25_DENI1</name>
<dbReference type="Gene3D" id="2.60.120.10">
    <property type="entry name" value="Jelly Rolls"/>
    <property type="match status" value="1"/>
</dbReference>
<feature type="domain" description="Capsular polysaccharide assembling protein CapF C-terminal" evidence="2">
    <location>
        <begin position="251"/>
        <end position="361"/>
    </location>
</feature>
<dbReference type="InterPro" id="IPR011051">
    <property type="entry name" value="RmlC_Cupin_sf"/>
</dbReference>